<keyword evidence="3" id="KW-0269">Exonuclease</keyword>
<name>A0ABR7IBR1_9FIRM</name>
<feature type="domain" description="Calcineurin-like phosphoesterase" evidence="2">
    <location>
        <begin position="1"/>
        <end position="185"/>
    </location>
</feature>
<dbReference type="RefSeq" id="WP_186982436.1">
    <property type="nucleotide sequence ID" value="NZ_JACOQH010000007.1"/>
</dbReference>
<dbReference type="EMBL" id="JACOQH010000007">
    <property type="protein sequence ID" value="MBC5754381.1"/>
    <property type="molecule type" value="Genomic_DNA"/>
</dbReference>
<dbReference type="InterPro" id="IPR050535">
    <property type="entry name" value="DNA_Repair-Maintenance_Comp"/>
</dbReference>
<dbReference type="InterPro" id="IPR041796">
    <property type="entry name" value="Mre11_N"/>
</dbReference>
<accession>A0ABR7IBR1</accession>
<evidence type="ECO:0000313" key="3">
    <source>
        <dbReference type="EMBL" id="MBC5754381.1"/>
    </source>
</evidence>
<dbReference type="CDD" id="cd00840">
    <property type="entry name" value="MPP_Mre11_N"/>
    <property type="match status" value="1"/>
</dbReference>
<reference evidence="3 4" key="1">
    <citation type="submission" date="2020-08" db="EMBL/GenBank/DDBJ databases">
        <title>Genome public.</title>
        <authorList>
            <person name="Liu C."/>
            <person name="Sun Q."/>
        </authorList>
    </citation>
    <scope>NUCLEOTIDE SEQUENCE [LARGE SCALE GENOMIC DNA]</scope>
    <source>
        <strain evidence="3 4">BX0805</strain>
    </source>
</reference>
<evidence type="ECO:0000313" key="4">
    <source>
        <dbReference type="Proteomes" id="UP000621540"/>
    </source>
</evidence>
<dbReference type="SUPFAM" id="SSF56300">
    <property type="entry name" value="Metallo-dependent phosphatases"/>
    <property type="match status" value="1"/>
</dbReference>
<dbReference type="Gene3D" id="3.60.21.10">
    <property type="match status" value="1"/>
</dbReference>
<keyword evidence="3" id="KW-0540">Nuclease</keyword>
<keyword evidence="1" id="KW-0378">Hydrolase</keyword>
<comment type="caution">
    <text evidence="3">The sequence shown here is derived from an EMBL/GenBank/DDBJ whole genome shotgun (WGS) entry which is preliminary data.</text>
</comment>
<evidence type="ECO:0000259" key="2">
    <source>
        <dbReference type="Pfam" id="PF00149"/>
    </source>
</evidence>
<dbReference type="Proteomes" id="UP000621540">
    <property type="component" value="Unassembled WGS sequence"/>
</dbReference>
<dbReference type="Pfam" id="PF00149">
    <property type="entry name" value="Metallophos"/>
    <property type="match status" value="1"/>
</dbReference>
<keyword evidence="4" id="KW-1185">Reference proteome</keyword>
<evidence type="ECO:0000256" key="1">
    <source>
        <dbReference type="ARBA" id="ARBA00022801"/>
    </source>
</evidence>
<dbReference type="InterPro" id="IPR029052">
    <property type="entry name" value="Metallo-depent_PP-like"/>
</dbReference>
<protein>
    <submittedName>
        <fullName evidence="3">DNA repair exonuclease</fullName>
    </submittedName>
</protein>
<dbReference type="PANTHER" id="PTHR30337">
    <property type="entry name" value="COMPONENT OF ATP-DEPENDENT DSDNA EXONUCLEASE"/>
    <property type="match status" value="1"/>
</dbReference>
<sequence>MKFLHIADVHLGLAPDAGKPWSSRRQQDIWDSFREVLAVAEREKVDLVLIAGDLFHRQPLMRELKQVNELFGGLTRTKVALIAGNHDYMHPRSNYRGFSFAENVIFFDREQIRGVELPEYQACIYGLSYWHKEITDGLYDALRPKDPAKINILLAHGGDAKHIPMSEAALRQNGFDYVACGHIHKGGQIIKNKAVMAGSLEPTDCKDFGPHGYWMGEVTKRGCEVSFYPIRKCEYVRHEIRVDAGMTAQDVEECLKRDLTKKEPYEKYHVILTGGYTPGAEPDTARLLELPDVTAVENGLVPAYDFAQLKREYRGTLLERYISKIETLPQNAVTKEALYYGVDAICQAMEHR</sequence>
<organism evidence="3 4">
    <name type="scientific">Roseburia yibonii</name>
    <dbReference type="NCBI Taxonomy" id="2763063"/>
    <lineage>
        <taxon>Bacteria</taxon>
        <taxon>Bacillati</taxon>
        <taxon>Bacillota</taxon>
        <taxon>Clostridia</taxon>
        <taxon>Lachnospirales</taxon>
        <taxon>Lachnospiraceae</taxon>
        <taxon>Roseburia</taxon>
    </lineage>
</organism>
<dbReference type="InterPro" id="IPR004843">
    <property type="entry name" value="Calcineurin-like_PHP"/>
</dbReference>
<proteinExistence type="predicted"/>
<gene>
    <name evidence="3" type="ORF">H8Z76_10230</name>
</gene>
<dbReference type="GO" id="GO:0004527">
    <property type="term" value="F:exonuclease activity"/>
    <property type="evidence" value="ECO:0007669"/>
    <property type="project" value="UniProtKB-KW"/>
</dbReference>